<keyword evidence="4" id="KW-1185">Reference proteome</keyword>
<dbReference type="AlphaFoldDB" id="A0A4P9ZI93"/>
<dbReference type="OrthoDB" id="3980126at2759"/>
<dbReference type="PANTHER" id="PTHR15243:SF0">
    <property type="entry name" value="SERINE_THREONINE-PROTEIN KINASE 19"/>
    <property type="match status" value="1"/>
</dbReference>
<protein>
    <submittedName>
        <fullName evidence="3">Uncharacterized protein</fullName>
    </submittedName>
</protein>
<evidence type="ECO:0000313" key="4">
    <source>
        <dbReference type="Proteomes" id="UP000268321"/>
    </source>
</evidence>
<feature type="compositionally biased region" description="Polar residues" evidence="2">
    <location>
        <begin position="1"/>
        <end position="10"/>
    </location>
</feature>
<dbReference type="GO" id="GO:0046579">
    <property type="term" value="P:positive regulation of Ras protein signal transduction"/>
    <property type="evidence" value="ECO:0007669"/>
    <property type="project" value="TreeGrafter"/>
</dbReference>
<reference evidence="4" key="1">
    <citation type="journal article" date="2018" name="Nat. Microbiol.">
        <title>Leveraging single-cell genomics to expand the fungal tree of life.</title>
        <authorList>
            <person name="Ahrendt S.R."/>
            <person name="Quandt C.A."/>
            <person name="Ciobanu D."/>
            <person name="Clum A."/>
            <person name="Salamov A."/>
            <person name="Andreopoulos B."/>
            <person name="Cheng J.F."/>
            <person name="Woyke T."/>
            <person name="Pelin A."/>
            <person name="Henrissat B."/>
            <person name="Reynolds N.K."/>
            <person name="Benny G.L."/>
            <person name="Smith M.E."/>
            <person name="James T.Y."/>
            <person name="Grigoriev I.V."/>
        </authorList>
    </citation>
    <scope>NUCLEOTIDE SEQUENCE [LARGE SCALE GENOMIC DNA]</scope>
    <source>
        <strain evidence="4">Baker2002</strain>
    </source>
</reference>
<dbReference type="Proteomes" id="UP000268321">
    <property type="component" value="Unassembled WGS sequence"/>
</dbReference>
<evidence type="ECO:0000313" key="3">
    <source>
        <dbReference type="EMBL" id="RKP32916.1"/>
    </source>
</evidence>
<feature type="region of interest" description="Disordered" evidence="2">
    <location>
        <begin position="1"/>
        <end position="38"/>
    </location>
</feature>
<name>A0A4P9ZI93_9ASCO</name>
<accession>A0A4P9ZI93</accession>
<evidence type="ECO:0000256" key="1">
    <source>
        <dbReference type="ARBA" id="ARBA00093458"/>
    </source>
</evidence>
<dbReference type="Pfam" id="PF10494">
    <property type="entry name" value="Stk19"/>
    <property type="match status" value="1"/>
</dbReference>
<evidence type="ECO:0000256" key="2">
    <source>
        <dbReference type="SAM" id="MobiDB-lite"/>
    </source>
</evidence>
<proteinExistence type="inferred from homology"/>
<sequence>MSLKFTASDQSRIRKPGSVTKSPLSSSRKAKKESVVKKEKEPLEVLQQNVPMNILMSDADSVLSGVDSILNNQWAELTMYHERHFSRESKESCANTDDLLFLLRGISMENKADILKYRAQQLPRGGLVTLSQLYSLFDLRGNTFVDQSLELCVRQGKLRKFIISNALPVILRPAMKTTASILSLKITYGYENTEVVARTQNYLDQISADCDGACGDPNRKEYGEALVRFKEYVQTHPASLFVTNETFSIIELKVLVEAGYLTLTSNHHNEIDVHQYSIAFPKCGTFLKMINSGRVWLVQTLTKAAFKELLEDALFEKWEGKKMSNFRRTLYGYDLLWILADAKGGGVIEAFKTPVGRAWKLTGKL</sequence>
<organism evidence="3 4">
    <name type="scientific">Metschnikowia bicuspidata</name>
    <dbReference type="NCBI Taxonomy" id="27322"/>
    <lineage>
        <taxon>Eukaryota</taxon>
        <taxon>Fungi</taxon>
        <taxon>Dikarya</taxon>
        <taxon>Ascomycota</taxon>
        <taxon>Saccharomycotina</taxon>
        <taxon>Pichiomycetes</taxon>
        <taxon>Metschnikowiaceae</taxon>
        <taxon>Metschnikowia</taxon>
    </lineage>
</organism>
<dbReference type="EMBL" id="ML004429">
    <property type="protein sequence ID" value="RKP32916.1"/>
    <property type="molecule type" value="Genomic_DNA"/>
</dbReference>
<dbReference type="InterPro" id="IPR018865">
    <property type="entry name" value="STK19-like"/>
</dbReference>
<gene>
    <name evidence="3" type="ORF">METBISCDRAFT_21177</name>
</gene>
<comment type="similarity">
    <text evidence="1">Belongs to the STK19 family.</text>
</comment>
<dbReference type="PANTHER" id="PTHR15243">
    <property type="entry name" value="SERINE/THREONINE-PROTEIN KINASE 19"/>
    <property type="match status" value="1"/>
</dbReference>